<dbReference type="PROSITE" id="PS51318">
    <property type="entry name" value="TAT"/>
    <property type="match status" value="1"/>
</dbReference>
<dbReference type="EMBL" id="MW000466">
    <property type="protein sequence ID" value="QOL00305.1"/>
    <property type="molecule type" value="Genomic_DNA"/>
</dbReference>
<evidence type="ECO:0008006" key="2">
    <source>
        <dbReference type="Google" id="ProtNLM"/>
    </source>
</evidence>
<dbReference type="InterPro" id="IPR006311">
    <property type="entry name" value="TAT_signal"/>
</dbReference>
<dbReference type="PROSITE" id="PS51257">
    <property type="entry name" value="PROKAR_LIPOPROTEIN"/>
    <property type="match status" value="1"/>
</dbReference>
<sequence>MGSSRRAFSRWSFVCSGLACAVLAACGGSGGSHGAPLAPAAVATKTPALSSVHISLTIPARSTLSRRRTTYISPSTQSMLFTVAPGAVQTKINLTGSTCTTSGTTGDKSCTFSVAAPVGNDTVTVIAYDQPFNGLGVLPGGTNALSGASAFAVAVTEGANNVSVPLITGGVPVTAAVGLATGASSASFSATATSAALTVTAYDADGNIIIAPGAFSDASGNPVPLTIDSLGGTTGFGYAVTSAATGTTGSPGATIALAEPDDTVALVWNGMSYVPATDTLTLQNGVTNHVGGATTTAFSFGYRFTPSSTPSILLPLSSAIATSVGHHGIAYVAQPDTLAFVGDVKTACTLPSIESGSVTSIGGATFDAPATPTDTGIYVSAADNGERVFEEYPFSAVLAGGACNYTIAYGVDSSPPGGFAGAGNAGISVSPAGQTVIDAMTLNPLSESPAVTYQIALFNPRAVGELPSGGSGFVQFDDKKQIVSVNSGAAVTNTQVLAGMFDGVFPTGMTVDANGNVYANDTHMATFGSNGGVDSFTTLSSGPNGSAQLQSAIVATGPTSQLQNMATGPYAGATALYVVCGDGLEVFPVTATGLSGSGMAPVKTIALPTGGTSVVANADGRMWVLLSDGSLDALPPQ</sequence>
<reference evidence="1" key="1">
    <citation type="submission" date="2020-09" db="EMBL/GenBank/DDBJ databases">
        <title>A new high-throughput screening method to detect antimicrobial volatiles from metagenomic clone libraries.</title>
        <authorList>
            <person name="Stocker F."/>
            <person name="Obermeier M."/>
            <person name="Resch K."/>
            <person name="Berg G."/>
            <person name="Mueller Bogota C.A."/>
        </authorList>
    </citation>
    <scope>NUCLEOTIDE SEQUENCE</scope>
</reference>
<evidence type="ECO:0000313" key="1">
    <source>
        <dbReference type="EMBL" id="QOL00305.1"/>
    </source>
</evidence>
<proteinExistence type="predicted"/>
<protein>
    <recommendedName>
        <fullName evidence="2">NHL repeat</fullName>
    </recommendedName>
</protein>
<organism evidence="1">
    <name type="scientific">uncultured organism</name>
    <dbReference type="NCBI Taxonomy" id="155900"/>
    <lineage>
        <taxon>unclassified sequences</taxon>
        <taxon>environmental samples</taxon>
    </lineage>
</organism>
<accession>A0A7L9QCB9</accession>
<name>A0A7L9QCB9_9ZZZZ</name>
<dbReference type="AlphaFoldDB" id="A0A7L9QCB9"/>